<dbReference type="Ensembl" id="ENSLLET00000006576.1">
    <property type="protein sequence ID" value="ENSLLEP00000006311.1"/>
    <property type="gene ID" value="ENSLLEG00000003987.1"/>
</dbReference>
<dbReference type="SUPFAM" id="SSF53474">
    <property type="entry name" value="alpha/beta-Hydrolases"/>
    <property type="match status" value="1"/>
</dbReference>
<dbReference type="GO" id="GO:0047617">
    <property type="term" value="F:fatty acyl-CoA hydrolase activity"/>
    <property type="evidence" value="ECO:0007669"/>
    <property type="project" value="TreeGrafter"/>
</dbReference>
<dbReference type="FunFam" id="2.60.40.2240:FF:000001">
    <property type="entry name" value="acyl-coenzyme A thioesterase 4"/>
    <property type="match status" value="1"/>
</dbReference>
<evidence type="ECO:0000313" key="7">
    <source>
        <dbReference type="Proteomes" id="UP000694569"/>
    </source>
</evidence>
<evidence type="ECO:0000256" key="1">
    <source>
        <dbReference type="ARBA" id="ARBA00006538"/>
    </source>
</evidence>
<sequence>MIGLAVTPEVALADEPVKIKVWGLPPQHLITLRAWVKDEKERIFQSQAFYKSDVEGKVDLDRTPATGGDLHGVCPMGLFWALKPITPYLRLMKRDVMGSPFFVHLELYLDLTFNPRDDEIPLATKVVERWYVAPGVQRIQLKQGRVRGALFLPPGDGPFPGIIDMYGGDGGLIEFRSSLLASRGFASLALAYFAYDDLPSSLGKMELEYFEEAAKILLGNPKVIGDGVGVVAFSKGAEIALALAAFLPQVKATVCINGPNIVTGFPLTYGDVYIPGIPYETERILVSEIGAIQLLYNFADPRKPEHEASLLPLEKAKGPILLIVGEDDRSFDSKTYAKEAKARADRFGKKDVLVRSFPKAGHLLEPPGSPLCLVSHSPSLPFSLMWGGELKAHCAAQEIFWREMQDFLRLHIVGHSRQSYLKIAGAECLEGRGPYRRNTWKEKAHGRQDSAARKRRTKSGASRRPVQGVLAGAAAAASSLAVASPIRLSPLVPRSLSPVSYSSAFSAVASQYSPTSPTASPTSDPSNLPVFYGLPHISADAADRAAIGNRRVF</sequence>
<evidence type="ECO:0000259" key="5">
    <source>
        <dbReference type="Pfam" id="PF08840"/>
    </source>
</evidence>
<dbReference type="InterPro" id="IPR006862">
    <property type="entry name" value="Thio_Ohase/aa_AcTrfase"/>
</dbReference>
<reference evidence="6" key="2">
    <citation type="submission" date="2025-09" db="UniProtKB">
        <authorList>
            <consortium name="Ensembl"/>
        </authorList>
    </citation>
    <scope>IDENTIFICATION</scope>
</reference>
<feature type="compositionally biased region" description="Basic and acidic residues" evidence="3">
    <location>
        <begin position="439"/>
        <end position="452"/>
    </location>
</feature>
<dbReference type="AlphaFoldDB" id="A0A8C5M381"/>
<dbReference type="PANTHER" id="PTHR10824">
    <property type="entry name" value="ACYL-COENZYME A THIOESTERASE-RELATED"/>
    <property type="match status" value="1"/>
</dbReference>
<dbReference type="GO" id="GO:0006631">
    <property type="term" value="P:fatty acid metabolic process"/>
    <property type="evidence" value="ECO:0007669"/>
    <property type="project" value="UniProtKB-KW"/>
</dbReference>
<accession>A0A8C5M381</accession>
<name>A0A8C5M381_9ANUR</name>
<comment type="similarity">
    <text evidence="1">Belongs to the C/M/P thioester hydrolase family.</text>
</comment>
<dbReference type="PANTHER" id="PTHR10824:SF37">
    <property type="entry name" value="ACYL-COENZYME A AMINO ACID N-ACYLTRANSFERASE 1 ISOFORM X1"/>
    <property type="match status" value="1"/>
</dbReference>
<dbReference type="InterPro" id="IPR029058">
    <property type="entry name" value="AB_hydrolase_fold"/>
</dbReference>
<keyword evidence="2" id="KW-0443">Lipid metabolism</keyword>
<dbReference type="Pfam" id="PF04775">
    <property type="entry name" value="Bile_Hydr_Trans"/>
    <property type="match status" value="1"/>
</dbReference>
<dbReference type="InterPro" id="IPR014940">
    <property type="entry name" value="BAAT_C"/>
</dbReference>
<reference evidence="6" key="1">
    <citation type="submission" date="2025-08" db="UniProtKB">
        <authorList>
            <consortium name="Ensembl"/>
        </authorList>
    </citation>
    <scope>IDENTIFICATION</scope>
</reference>
<dbReference type="Proteomes" id="UP000694569">
    <property type="component" value="Unplaced"/>
</dbReference>
<dbReference type="Gene3D" id="2.60.40.2240">
    <property type="entry name" value="Acyl-CoA thioester hydrolase/BAAT N-terminal domain"/>
    <property type="match status" value="1"/>
</dbReference>
<feature type="region of interest" description="Disordered" evidence="3">
    <location>
        <begin position="439"/>
        <end position="465"/>
    </location>
</feature>
<dbReference type="GO" id="GO:0006637">
    <property type="term" value="P:acyl-CoA metabolic process"/>
    <property type="evidence" value="ECO:0007669"/>
    <property type="project" value="TreeGrafter"/>
</dbReference>
<evidence type="ECO:0000256" key="2">
    <source>
        <dbReference type="ARBA" id="ARBA00022832"/>
    </source>
</evidence>
<keyword evidence="7" id="KW-1185">Reference proteome</keyword>
<feature type="domain" description="Acyl-CoA thioester hydrolase/bile acid-CoA amino acid N-acetyltransferase" evidence="4">
    <location>
        <begin position="14"/>
        <end position="143"/>
    </location>
</feature>
<evidence type="ECO:0000259" key="4">
    <source>
        <dbReference type="Pfam" id="PF04775"/>
    </source>
</evidence>
<dbReference type="Gene3D" id="3.40.50.1820">
    <property type="entry name" value="alpha/beta hydrolase"/>
    <property type="match status" value="1"/>
</dbReference>
<evidence type="ECO:0000256" key="3">
    <source>
        <dbReference type="SAM" id="MobiDB-lite"/>
    </source>
</evidence>
<proteinExistence type="inferred from homology"/>
<evidence type="ECO:0000313" key="6">
    <source>
        <dbReference type="Ensembl" id="ENSLLEP00000006311.1"/>
    </source>
</evidence>
<dbReference type="OrthoDB" id="6347013at2759"/>
<dbReference type="GeneTree" id="ENSGT01010000222336"/>
<protein>
    <submittedName>
        <fullName evidence="6">Uncharacterized protein</fullName>
    </submittedName>
</protein>
<organism evidence="6 7">
    <name type="scientific">Leptobrachium leishanense</name>
    <name type="common">Leishan spiny toad</name>
    <dbReference type="NCBI Taxonomy" id="445787"/>
    <lineage>
        <taxon>Eukaryota</taxon>
        <taxon>Metazoa</taxon>
        <taxon>Chordata</taxon>
        <taxon>Craniata</taxon>
        <taxon>Vertebrata</taxon>
        <taxon>Euteleostomi</taxon>
        <taxon>Amphibia</taxon>
        <taxon>Batrachia</taxon>
        <taxon>Anura</taxon>
        <taxon>Pelobatoidea</taxon>
        <taxon>Megophryidae</taxon>
        <taxon>Leptobrachium</taxon>
    </lineage>
</organism>
<feature type="domain" description="BAAT/Acyl-CoA thioester hydrolase C-terminal" evidence="5">
    <location>
        <begin position="205"/>
        <end position="412"/>
    </location>
</feature>
<keyword evidence="2" id="KW-0276">Fatty acid metabolism</keyword>
<dbReference type="Pfam" id="PF08840">
    <property type="entry name" value="BAAT_C"/>
    <property type="match status" value="1"/>
</dbReference>
<dbReference type="InterPro" id="IPR042490">
    <property type="entry name" value="Thio_Ohase/BAAT_N"/>
</dbReference>
<dbReference type="FunFam" id="3.40.50.1820:FF:000024">
    <property type="entry name" value="acyl-coenzyme A thioesterase 4"/>
    <property type="match status" value="1"/>
</dbReference>